<dbReference type="EMBL" id="ABYJ02000348">
    <property type="protein sequence ID" value="EEU98458.1"/>
    <property type="molecule type" value="Genomic_DNA"/>
</dbReference>
<evidence type="ECO:0000313" key="2">
    <source>
        <dbReference type="Proteomes" id="UP000004828"/>
    </source>
</evidence>
<evidence type="ECO:0000313" key="1">
    <source>
        <dbReference type="EMBL" id="EEU98458.1"/>
    </source>
</evidence>
<proteinExistence type="predicted"/>
<gene>
    <name evidence="1" type="ORF">ROSINTL182_09669</name>
</gene>
<dbReference type="AlphaFoldDB" id="C7GI97"/>
<dbReference type="HOGENOM" id="CLU_3239073_0_0_9"/>
<organism evidence="1 2">
    <name type="scientific">Roseburia intestinalis L1-82</name>
    <dbReference type="NCBI Taxonomy" id="536231"/>
    <lineage>
        <taxon>Bacteria</taxon>
        <taxon>Bacillati</taxon>
        <taxon>Bacillota</taxon>
        <taxon>Clostridia</taxon>
        <taxon>Lachnospirales</taxon>
        <taxon>Lachnospiraceae</taxon>
        <taxon>Roseburia</taxon>
    </lineage>
</organism>
<name>C7GI97_9FIRM</name>
<sequence length="43" mass="4922">MRLTGNRWGADFLTGVAIHFVFKGMDELRTGKKRHIVVSIHLI</sequence>
<reference evidence="1 2" key="1">
    <citation type="submission" date="2009-08" db="EMBL/GenBank/DDBJ databases">
        <authorList>
            <person name="Weinstock G."/>
            <person name="Sodergren E."/>
            <person name="Clifton S."/>
            <person name="Fulton L."/>
            <person name="Fulton B."/>
            <person name="Courtney L."/>
            <person name="Fronick C."/>
            <person name="Harrison M."/>
            <person name="Strong C."/>
            <person name="Farmer C."/>
            <person name="Delahaunty K."/>
            <person name="Markovic C."/>
            <person name="Hall O."/>
            <person name="Minx P."/>
            <person name="Tomlinson C."/>
            <person name="Mitreva M."/>
            <person name="Nelson J."/>
            <person name="Hou S."/>
            <person name="Wollam A."/>
            <person name="Pepin K.H."/>
            <person name="Johnson M."/>
            <person name="Bhonagiri V."/>
            <person name="Nash W.E."/>
            <person name="Warren W."/>
            <person name="Chinwalla A."/>
            <person name="Mardis E.R."/>
            <person name="Wilson R.K."/>
        </authorList>
    </citation>
    <scope>NUCLEOTIDE SEQUENCE [LARGE SCALE GENOMIC DNA]</scope>
    <source>
        <strain evidence="1 2">L1-82</strain>
    </source>
</reference>
<dbReference type="Proteomes" id="UP000004828">
    <property type="component" value="Unassembled WGS sequence"/>
</dbReference>
<comment type="caution">
    <text evidence="1">The sequence shown here is derived from an EMBL/GenBank/DDBJ whole genome shotgun (WGS) entry which is preliminary data.</text>
</comment>
<accession>C7GI97</accession>
<protein>
    <submittedName>
        <fullName evidence="1">Uncharacterized protein</fullName>
    </submittedName>
</protein>